<gene>
    <name evidence="3" type="ORF">PHLGIDRAFT_414598</name>
</gene>
<proteinExistence type="predicted"/>
<reference evidence="3 4" key="1">
    <citation type="journal article" date="2014" name="PLoS Genet.">
        <title>Analysis of the Phlebiopsis gigantea genome, transcriptome and secretome provides insight into its pioneer colonization strategies of wood.</title>
        <authorList>
            <person name="Hori C."/>
            <person name="Ishida T."/>
            <person name="Igarashi K."/>
            <person name="Samejima M."/>
            <person name="Suzuki H."/>
            <person name="Master E."/>
            <person name="Ferreira P."/>
            <person name="Ruiz-Duenas F.J."/>
            <person name="Held B."/>
            <person name="Canessa P."/>
            <person name="Larrondo L.F."/>
            <person name="Schmoll M."/>
            <person name="Druzhinina I.S."/>
            <person name="Kubicek C.P."/>
            <person name="Gaskell J.A."/>
            <person name="Kersten P."/>
            <person name="St John F."/>
            <person name="Glasner J."/>
            <person name="Sabat G."/>
            <person name="Splinter BonDurant S."/>
            <person name="Syed K."/>
            <person name="Yadav J."/>
            <person name="Mgbeahuruike A.C."/>
            <person name="Kovalchuk A."/>
            <person name="Asiegbu F.O."/>
            <person name="Lackner G."/>
            <person name="Hoffmeister D."/>
            <person name="Rencoret J."/>
            <person name="Gutierrez A."/>
            <person name="Sun H."/>
            <person name="Lindquist E."/>
            <person name="Barry K."/>
            <person name="Riley R."/>
            <person name="Grigoriev I.V."/>
            <person name="Henrissat B."/>
            <person name="Kues U."/>
            <person name="Berka R.M."/>
            <person name="Martinez A.T."/>
            <person name="Covert S.F."/>
            <person name="Blanchette R.A."/>
            <person name="Cullen D."/>
        </authorList>
    </citation>
    <scope>NUCLEOTIDE SEQUENCE [LARGE SCALE GENOMIC DNA]</scope>
    <source>
        <strain evidence="3 4">11061_1 CR5-6</strain>
    </source>
</reference>
<feature type="region of interest" description="Disordered" evidence="2">
    <location>
        <begin position="365"/>
        <end position="386"/>
    </location>
</feature>
<dbReference type="EMBL" id="KN840495">
    <property type="protein sequence ID" value="KIP07549.1"/>
    <property type="molecule type" value="Genomic_DNA"/>
</dbReference>
<dbReference type="Proteomes" id="UP000053257">
    <property type="component" value="Unassembled WGS sequence"/>
</dbReference>
<dbReference type="OrthoDB" id="10509225at2759"/>
<keyword evidence="4" id="KW-1185">Reference proteome</keyword>
<dbReference type="AlphaFoldDB" id="A0A0C3NQU4"/>
<name>A0A0C3NQU4_PHLG1</name>
<accession>A0A0C3NQU4</accession>
<protein>
    <submittedName>
        <fullName evidence="3">Uncharacterized protein</fullName>
    </submittedName>
</protein>
<evidence type="ECO:0000256" key="1">
    <source>
        <dbReference type="SAM" id="Coils"/>
    </source>
</evidence>
<evidence type="ECO:0000313" key="3">
    <source>
        <dbReference type="EMBL" id="KIP07549.1"/>
    </source>
</evidence>
<dbReference type="HOGENOM" id="CLU_605664_0_0_1"/>
<evidence type="ECO:0000256" key="2">
    <source>
        <dbReference type="SAM" id="MobiDB-lite"/>
    </source>
</evidence>
<sequence length="399" mass="45457">MDTLDLDPGLAQDFVKLLNAKLKETKAALDKATTVRLIFIPAHLHVQHPQENAKLQESVRRYEAQGAGVEDVQQEDLYRTSLTKELEDAQALLNEYVRKMKECTDENILLRAAYEKLRDEVKRREDASEIEDLLGCREFDSPSSATSSTIASETNEHIPGGHVPVNIEYSYMQNVDDFRDKQQIPCIARGRSPTTLHNFKDIKKLSVEKSSVMYWPGRTVFPYGGGTNTDARINACLFKCDTTTNPFTWSPSNHKLARLVGSLQELFYHSDEGTCYLGTYRCTSTGVYTADEIAQFSASMKDDVVQQSFHKPTQYRKASASDKNIVLSAYLDGGSKTAKLEFLHLKFELFDHEYFEALMKLKEEDDRAREGKQQKRKRAEEAERENALRAKRARLFSLL</sequence>
<feature type="coiled-coil region" evidence="1">
    <location>
        <begin position="79"/>
        <end position="120"/>
    </location>
</feature>
<evidence type="ECO:0000313" key="4">
    <source>
        <dbReference type="Proteomes" id="UP000053257"/>
    </source>
</evidence>
<keyword evidence="1" id="KW-0175">Coiled coil</keyword>
<organism evidence="3 4">
    <name type="scientific">Phlebiopsis gigantea (strain 11061_1 CR5-6)</name>
    <name type="common">White-rot fungus</name>
    <name type="synonym">Peniophora gigantea</name>
    <dbReference type="NCBI Taxonomy" id="745531"/>
    <lineage>
        <taxon>Eukaryota</taxon>
        <taxon>Fungi</taxon>
        <taxon>Dikarya</taxon>
        <taxon>Basidiomycota</taxon>
        <taxon>Agaricomycotina</taxon>
        <taxon>Agaricomycetes</taxon>
        <taxon>Polyporales</taxon>
        <taxon>Phanerochaetaceae</taxon>
        <taxon>Phlebiopsis</taxon>
    </lineage>
</organism>